<proteinExistence type="predicted"/>
<sequence>MHDKYHVFLLRFSIQHRDSDLPATGDLLRSANDTNPTMVWCTNSEASFDRYEPRIPVGGERLDKHGALSDGPSAAWQKRKRKRSKGGRGFGIEKKVTLTKKKVVHQTDEPVDA</sequence>
<name>A0A195B3Y7_9HYME</name>
<dbReference type="EMBL" id="KQ976625">
    <property type="protein sequence ID" value="KYM78990.1"/>
    <property type="molecule type" value="Genomic_DNA"/>
</dbReference>
<evidence type="ECO:0000313" key="3">
    <source>
        <dbReference type="Proteomes" id="UP000078540"/>
    </source>
</evidence>
<evidence type="ECO:0000313" key="2">
    <source>
        <dbReference type="EMBL" id="KYM78990.1"/>
    </source>
</evidence>
<feature type="region of interest" description="Disordered" evidence="1">
    <location>
        <begin position="60"/>
        <end position="92"/>
    </location>
</feature>
<evidence type="ECO:0000256" key="1">
    <source>
        <dbReference type="SAM" id="MobiDB-lite"/>
    </source>
</evidence>
<organism evidence="2 3">
    <name type="scientific">Atta colombica</name>
    <dbReference type="NCBI Taxonomy" id="520822"/>
    <lineage>
        <taxon>Eukaryota</taxon>
        <taxon>Metazoa</taxon>
        <taxon>Ecdysozoa</taxon>
        <taxon>Arthropoda</taxon>
        <taxon>Hexapoda</taxon>
        <taxon>Insecta</taxon>
        <taxon>Pterygota</taxon>
        <taxon>Neoptera</taxon>
        <taxon>Endopterygota</taxon>
        <taxon>Hymenoptera</taxon>
        <taxon>Apocrita</taxon>
        <taxon>Aculeata</taxon>
        <taxon>Formicoidea</taxon>
        <taxon>Formicidae</taxon>
        <taxon>Myrmicinae</taxon>
        <taxon>Atta</taxon>
    </lineage>
</organism>
<feature type="compositionally biased region" description="Basic residues" evidence="1">
    <location>
        <begin position="77"/>
        <end position="86"/>
    </location>
</feature>
<dbReference type="AlphaFoldDB" id="A0A195B3Y7"/>
<gene>
    <name evidence="2" type="ORF">ALC53_10544</name>
</gene>
<accession>A0A195B3Y7</accession>
<keyword evidence="3" id="KW-1185">Reference proteome</keyword>
<protein>
    <submittedName>
        <fullName evidence="2">Uncharacterized protein</fullName>
    </submittedName>
</protein>
<dbReference type="Proteomes" id="UP000078540">
    <property type="component" value="Unassembled WGS sequence"/>
</dbReference>
<reference evidence="2 3" key="1">
    <citation type="submission" date="2015-09" db="EMBL/GenBank/DDBJ databases">
        <title>Atta colombica WGS genome.</title>
        <authorList>
            <person name="Nygaard S."/>
            <person name="Hu H."/>
            <person name="Boomsma J."/>
            <person name="Zhang G."/>
        </authorList>
    </citation>
    <scope>NUCLEOTIDE SEQUENCE [LARGE SCALE GENOMIC DNA]</scope>
    <source>
        <strain evidence="2">Treedump-2</strain>
        <tissue evidence="2">Whole body</tissue>
    </source>
</reference>